<dbReference type="Pfam" id="PF07690">
    <property type="entry name" value="MFS_1"/>
    <property type="match status" value="1"/>
</dbReference>
<proteinExistence type="predicted"/>
<evidence type="ECO:0000256" key="4">
    <source>
        <dbReference type="ARBA" id="ARBA00022989"/>
    </source>
</evidence>
<dbReference type="PANTHER" id="PTHR43791">
    <property type="entry name" value="PERMEASE-RELATED"/>
    <property type="match status" value="1"/>
</dbReference>
<feature type="domain" description="Major facilitator superfamily (MFS) profile" evidence="7">
    <location>
        <begin position="32"/>
        <end position="437"/>
    </location>
</feature>
<feature type="transmembrane region" description="Helical" evidence="6">
    <location>
        <begin position="159"/>
        <end position="179"/>
    </location>
</feature>
<feature type="transmembrane region" description="Helical" evidence="6">
    <location>
        <begin position="381"/>
        <end position="399"/>
    </location>
</feature>
<feature type="transmembrane region" description="Helical" evidence="6">
    <location>
        <begin position="68"/>
        <end position="90"/>
    </location>
</feature>
<feature type="transmembrane region" description="Helical" evidence="6">
    <location>
        <begin position="411"/>
        <end position="431"/>
    </location>
</feature>
<dbReference type="PANTHER" id="PTHR43791:SF36">
    <property type="entry name" value="TRANSPORTER, PUTATIVE (AFU_ORTHOLOGUE AFUA_6G08340)-RELATED"/>
    <property type="match status" value="1"/>
</dbReference>
<dbReference type="Gene3D" id="1.20.1250.20">
    <property type="entry name" value="MFS general substrate transporter like domains"/>
    <property type="match status" value="2"/>
</dbReference>
<evidence type="ECO:0000256" key="5">
    <source>
        <dbReference type="ARBA" id="ARBA00023136"/>
    </source>
</evidence>
<dbReference type="CDD" id="cd17319">
    <property type="entry name" value="MFS_ExuT_GudP_like"/>
    <property type="match status" value="1"/>
</dbReference>
<feature type="transmembrane region" description="Helical" evidence="6">
    <location>
        <begin position="102"/>
        <end position="120"/>
    </location>
</feature>
<keyword evidence="9" id="KW-1185">Reference proteome</keyword>
<evidence type="ECO:0000256" key="1">
    <source>
        <dbReference type="ARBA" id="ARBA00004141"/>
    </source>
</evidence>
<feature type="transmembrane region" description="Helical" evidence="6">
    <location>
        <begin position="289"/>
        <end position="310"/>
    </location>
</feature>
<evidence type="ECO:0000256" key="6">
    <source>
        <dbReference type="SAM" id="Phobius"/>
    </source>
</evidence>
<comment type="subcellular location">
    <subcellularLocation>
        <location evidence="1">Membrane</location>
        <topology evidence="1">Multi-pass membrane protein</topology>
    </subcellularLocation>
</comment>
<dbReference type="Proteomes" id="UP001301152">
    <property type="component" value="Unassembled WGS sequence"/>
</dbReference>
<evidence type="ECO:0000256" key="3">
    <source>
        <dbReference type="ARBA" id="ARBA00022692"/>
    </source>
</evidence>
<keyword evidence="3 6" id="KW-0812">Transmembrane</keyword>
<feature type="transmembrane region" description="Helical" evidence="6">
    <location>
        <begin position="126"/>
        <end position="147"/>
    </location>
</feature>
<evidence type="ECO:0000313" key="9">
    <source>
        <dbReference type="Proteomes" id="UP001301152"/>
    </source>
</evidence>
<dbReference type="EMBL" id="JAPIUZ010000001">
    <property type="protein sequence ID" value="MCX2563115.1"/>
    <property type="molecule type" value="Genomic_DNA"/>
</dbReference>
<feature type="transmembrane region" description="Helical" evidence="6">
    <location>
        <begin position="322"/>
        <end position="340"/>
    </location>
</feature>
<comment type="caution">
    <text evidence="8">The sequence shown here is derived from an EMBL/GenBank/DDBJ whole genome shotgun (WGS) entry which is preliminary data.</text>
</comment>
<gene>
    <name evidence="8" type="ORF">OQ497_03955</name>
</gene>
<dbReference type="InterPro" id="IPR036259">
    <property type="entry name" value="MFS_trans_sf"/>
</dbReference>
<dbReference type="RefSeq" id="WP_173560097.1">
    <property type="nucleotide sequence ID" value="NZ_JAPIUZ010000001.1"/>
</dbReference>
<feature type="transmembrane region" description="Helical" evidence="6">
    <location>
        <begin position="191"/>
        <end position="213"/>
    </location>
</feature>
<keyword evidence="4 6" id="KW-1133">Transmembrane helix</keyword>
<protein>
    <submittedName>
        <fullName evidence="8">MFS transporter</fullName>
    </submittedName>
</protein>
<keyword evidence="5 6" id="KW-0472">Membrane</keyword>
<evidence type="ECO:0000259" key="7">
    <source>
        <dbReference type="PROSITE" id="PS50850"/>
    </source>
</evidence>
<reference evidence="8 9" key="1">
    <citation type="submission" date="2022-11" db="EMBL/GenBank/DDBJ databases">
        <title>Genome sequencing of Acetobacter type strain.</title>
        <authorList>
            <person name="Heo J."/>
            <person name="Lee D."/>
            <person name="Han B.-H."/>
            <person name="Hong S.-B."/>
            <person name="Kwon S.-W."/>
        </authorList>
    </citation>
    <scope>NUCLEOTIDE SEQUENCE [LARGE SCALE GENOMIC DNA]</scope>
    <source>
        <strain evidence="8 9">KACC 21253</strain>
    </source>
</reference>
<evidence type="ECO:0000313" key="8">
    <source>
        <dbReference type="EMBL" id="MCX2563115.1"/>
    </source>
</evidence>
<evidence type="ECO:0000256" key="2">
    <source>
        <dbReference type="ARBA" id="ARBA00022448"/>
    </source>
</evidence>
<keyword evidence="2" id="KW-0813">Transport</keyword>
<feature type="transmembrane region" description="Helical" evidence="6">
    <location>
        <begin position="255"/>
        <end position="277"/>
    </location>
</feature>
<dbReference type="SUPFAM" id="SSF103473">
    <property type="entry name" value="MFS general substrate transporter"/>
    <property type="match status" value="1"/>
</dbReference>
<dbReference type="InterPro" id="IPR011701">
    <property type="entry name" value="MFS"/>
</dbReference>
<dbReference type="PROSITE" id="PS50850">
    <property type="entry name" value="MFS"/>
    <property type="match status" value="1"/>
</dbReference>
<dbReference type="InterPro" id="IPR020846">
    <property type="entry name" value="MFS_dom"/>
</dbReference>
<name>A0ABT3QCX1_9PROT</name>
<organism evidence="8 9">
    <name type="scientific">Acetobacter thailandicus</name>
    <dbReference type="NCBI Taxonomy" id="1502842"/>
    <lineage>
        <taxon>Bacteria</taxon>
        <taxon>Pseudomonadati</taxon>
        <taxon>Pseudomonadota</taxon>
        <taxon>Alphaproteobacteria</taxon>
        <taxon>Acetobacterales</taxon>
        <taxon>Acetobacteraceae</taxon>
        <taxon>Acetobacter</taxon>
    </lineage>
</organism>
<accession>A0ABT3QCX1</accession>
<sequence>MNTSPSFERSTPQTLLSEHETTGLYRRVGLRVLLLMALTYLMDSLDRLNIGYAQHQISERIHLSLQDYGFIAGIFFAGYVLFEIPAIWLMERTGARRTFARITFLWGLTSASMCFVHTAFEFSVLRFLLGVFEAGFAPACLFYFSLWYPEKRMARVVSLEQSMGPFAGIIAGPLSGFILDKMDYAGGIDGWRWMFFLEGLPSIALAVIIYMTLPESPQEAKWLTNNEKQYLTRHASGNHYISHNGFKDVLTDRRVWFLGLSFLSVISGIYTIGFWLPHIIRQTGVSANLTIGLLSAIPYIFAVPFMLFWSARADKCRRRIPCVLYPLTLSSLTFLAFGFAGSTNTIFAISLITLSTITLYAAYTVFLAIPSDILKGKGAATGYAIINMMGLMGGFLSPYLISLTEHLTGSIYYGLMQTGVLMCLGALLLYAGNIENTKNT</sequence>
<feature type="transmembrane region" description="Helical" evidence="6">
    <location>
        <begin position="346"/>
        <end position="369"/>
    </location>
</feature>